<dbReference type="PANTHER" id="PTHR45138:SF9">
    <property type="entry name" value="DIGUANYLATE CYCLASE DGCM-RELATED"/>
    <property type="match status" value="1"/>
</dbReference>
<gene>
    <name evidence="5" type="ordered locus">IL2065</name>
</gene>
<evidence type="ECO:0000313" key="6">
    <source>
        <dbReference type="Proteomes" id="UP000001171"/>
    </source>
</evidence>
<evidence type="ECO:0000256" key="3">
    <source>
        <dbReference type="ARBA" id="ARBA00034247"/>
    </source>
</evidence>
<dbReference type="Proteomes" id="UP000001171">
    <property type="component" value="Chromosome"/>
</dbReference>
<dbReference type="NCBIfam" id="NF007380">
    <property type="entry name" value="PRK09894.1"/>
    <property type="match status" value="1"/>
</dbReference>
<evidence type="ECO:0000313" key="5">
    <source>
        <dbReference type="EMBL" id="AAV82897.1"/>
    </source>
</evidence>
<name>Q5R165_IDILO</name>
<dbReference type="GO" id="GO:0005886">
    <property type="term" value="C:plasma membrane"/>
    <property type="evidence" value="ECO:0007669"/>
    <property type="project" value="TreeGrafter"/>
</dbReference>
<dbReference type="Pfam" id="PF00990">
    <property type="entry name" value="GGDEF"/>
    <property type="match status" value="1"/>
</dbReference>
<dbReference type="KEGG" id="ilo:IL2065"/>
<dbReference type="InterPro" id="IPR050469">
    <property type="entry name" value="Diguanylate_Cyclase"/>
</dbReference>
<evidence type="ECO:0000256" key="1">
    <source>
        <dbReference type="ARBA" id="ARBA00001946"/>
    </source>
</evidence>
<organism evidence="5 6">
    <name type="scientific">Idiomarina loihiensis (strain ATCC BAA-735 / DSM 15497 / L2-TR)</name>
    <dbReference type="NCBI Taxonomy" id="283942"/>
    <lineage>
        <taxon>Bacteria</taxon>
        <taxon>Pseudomonadati</taxon>
        <taxon>Pseudomonadota</taxon>
        <taxon>Gammaproteobacteria</taxon>
        <taxon>Alteromonadales</taxon>
        <taxon>Idiomarinaceae</taxon>
        <taxon>Idiomarina</taxon>
    </lineage>
</organism>
<protein>
    <recommendedName>
        <fullName evidence="2">diguanylate cyclase</fullName>
        <ecNumber evidence="2">2.7.7.65</ecNumber>
    </recommendedName>
</protein>
<dbReference type="InterPro" id="IPR029787">
    <property type="entry name" value="Nucleotide_cyclase"/>
</dbReference>
<dbReference type="Gene3D" id="1.20.120.30">
    <property type="entry name" value="Aspartate receptor, ligand-binding domain"/>
    <property type="match status" value="1"/>
</dbReference>
<dbReference type="PANTHER" id="PTHR45138">
    <property type="entry name" value="REGULATORY COMPONENTS OF SENSORY TRANSDUCTION SYSTEM"/>
    <property type="match status" value="1"/>
</dbReference>
<evidence type="ECO:0000259" key="4">
    <source>
        <dbReference type="PROSITE" id="PS50887"/>
    </source>
</evidence>
<dbReference type="GO" id="GO:0052621">
    <property type="term" value="F:diguanylate cyclase activity"/>
    <property type="evidence" value="ECO:0007669"/>
    <property type="project" value="UniProtKB-EC"/>
</dbReference>
<dbReference type="Gene3D" id="3.30.70.270">
    <property type="match status" value="1"/>
</dbReference>
<dbReference type="EMBL" id="AE017340">
    <property type="protein sequence ID" value="AAV82897.1"/>
    <property type="molecule type" value="Genomic_DNA"/>
</dbReference>
<evidence type="ECO:0000256" key="2">
    <source>
        <dbReference type="ARBA" id="ARBA00012528"/>
    </source>
</evidence>
<dbReference type="eggNOG" id="COG3706">
    <property type="taxonomic scope" value="Bacteria"/>
</dbReference>
<dbReference type="PROSITE" id="PS50887">
    <property type="entry name" value="GGDEF"/>
    <property type="match status" value="1"/>
</dbReference>
<dbReference type="Pfam" id="PF13682">
    <property type="entry name" value="CZB"/>
    <property type="match status" value="1"/>
</dbReference>
<dbReference type="SMART" id="SM00267">
    <property type="entry name" value="GGDEF"/>
    <property type="match status" value="1"/>
</dbReference>
<comment type="catalytic activity">
    <reaction evidence="3">
        <text>2 GTP = 3',3'-c-di-GMP + 2 diphosphate</text>
        <dbReference type="Rhea" id="RHEA:24898"/>
        <dbReference type="ChEBI" id="CHEBI:33019"/>
        <dbReference type="ChEBI" id="CHEBI:37565"/>
        <dbReference type="ChEBI" id="CHEBI:58805"/>
        <dbReference type="EC" id="2.7.7.65"/>
    </reaction>
</comment>
<comment type="cofactor">
    <cofactor evidence="1">
        <name>Mg(2+)</name>
        <dbReference type="ChEBI" id="CHEBI:18420"/>
    </cofactor>
</comment>
<dbReference type="NCBIfam" id="TIGR00254">
    <property type="entry name" value="GGDEF"/>
    <property type="match status" value="1"/>
</dbReference>
<dbReference type="GO" id="GO:0043709">
    <property type="term" value="P:cell adhesion involved in single-species biofilm formation"/>
    <property type="evidence" value="ECO:0007669"/>
    <property type="project" value="TreeGrafter"/>
</dbReference>
<reference evidence="5 6" key="1">
    <citation type="journal article" date="2004" name="Proc. Natl. Acad. Sci. U.S.A.">
        <title>Genome sequence of the deep-sea gamma-proteobacterium Idiomarina loihiensis reveals amino acid fermentation as a source of carbon and energy.</title>
        <authorList>
            <person name="Hou S."/>
            <person name="Saw J.H."/>
            <person name="Lee K.S."/>
            <person name="Freitas T.A."/>
            <person name="Belisle C."/>
            <person name="Kawarabayasi Y."/>
            <person name="Donachie S.P."/>
            <person name="Pikina A."/>
            <person name="Galperin M.Y."/>
            <person name="Koonin E.V."/>
            <person name="Makarova K.S."/>
            <person name="Omelchenko M.V."/>
            <person name="Sorokin A."/>
            <person name="Wolf Y.I."/>
            <person name="Li Q.X."/>
            <person name="Keum Y.S."/>
            <person name="Campbell S."/>
            <person name="Denery J."/>
            <person name="Aizawa S."/>
            <person name="Shibata S."/>
            <person name="Malahoff A."/>
            <person name="Alam M."/>
        </authorList>
    </citation>
    <scope>NUCLEOTIDE SEQUENCE [LARGE SCALE GENOMIC DNA]</scope>
    <source>
        <strain evidence="6">ATCC BAA-735 / DSM 15497 / L2-TR</strain>
    </source>
</reference>
<dbReference type="AlphaFoldDB" id="Q5R165"/>
<dbReference type="FunFam" id="3.30.70.270:FF:000001">
    <property type="entry name" value="Diguanylate cyclase domain protein"/>
    <property type="match status" value="1"/>
</dbReference>
<dbReference type="HOGENOM" id="CLU_000445_11_5_6"/>
<dbReference type="CDD" id="cd01949">
    <property type="entry name" value="GGDEF"/>
    <property type="match status" value="1"/>
</dbReference>
<dbReference type="OrthoDB" id="9812260at2"/>
<dbReference type="SUPFAM" id="SSF55073">
    <property type="entry name" value="Nucleotide cyclase"/>
    <property type="match status" value="1"/>
</dbReference>
<dbReference type="InterPro" id="IPR000160">
    <property type="entry name" value="GGDEF_dom"/>
</dbReference>
<keyword evidence="6" id="KW-1185">Reference proteome</keyword>
<feature type="domain" description="GGDEF" evidence="4">
    <location>
        <begin position="161"/>
        <end position="290"/>
    </location>
</feature>
<dbReference type="InterPro" id="IPR043128">
    <property type="entry name" value="Rev_trsase/Diguanyl_cyclase"/>
</dbReference>
<accession>Q5R165</accession>
<dbReference type="GO" id="GO:1902201">
    <property type="term" value="P:negative regulation of bacterial-type flagellum-dependent cell motility"/>
    <property type="evidence" value="ECO:0007669"/>
    <property type="project" value="TreeGrafter"/>
</dbReference>
<dbReference type="STRING" id="283942.IL2065"/>
<proteinExistence type="predicted"/>
<dbReference type="EC" id="2.7.7.65" evidence="2"/>
<dbReference type="InterPro" id="IPR025991">
    <property type="entry name" value="Chemoreceptor_zinc-bind_dom"/>
</dbReference>
<sequence length="290" mass="33327">MDSLTNQQLQAGIAELDHAIYLHDQWYKNLLRVLVSRVSPEQSDLMPDAHLKCAFGKWYEDHSESFFIESQQLKSLFEAHKKVHSGARHLFQRISNGLVIPVDDWDNFESGRERMRREIWAARHEFAETLKNRDSLTEAQTRTGLLADLRKQHSLVLRGKQTYALAMLDFDHFKRINDSYGHAAGDTVLASTVQCVKSHLRPYDRIYRYGGEEFIICMPSTTLEQAGEMMERLRLAISEQHFEFGDIQVTASFGVTVLRESQTVKESINCADKAMYEAKSAGRDRVVLDV</sequence>